<dbReference type="CDD" id="cd09024">
    <property type="entry name" value="Aldose_epim_lacX"/>
    <property type="match status" value="1"/>
</dbReference>
<dbReference type="InterPro" id="IPR037481">
    <property type="entry name" value="LacX"/>
</dbReference>
<evidence type="ECO:0000313" key="2">
    <source>
        <dbReference type="Proteomes" id="UP000051733"/>
    </source>
</evidence>
<dbReference type="InterPro" id="IPR014718">
    <property type="entry name" value="GH-type_carb-bd"/>
</dbReference>
<dbReference type="GO" id="GO:0005975">
    <property type="term" value="P:carbohydrate metabolic process"/>
    <property type="evidence" value="ECO:0007669"/>
    <property type="project" value="InterPro"/>
</dbReference>
<sequence length="293" mass="32855">MQVIENTQFRAEINEKGAELTHLINKAGNFDYIWNNDLWPKHAPVLFPAIGRSEKDSYLLNGQEYQMPQHGFAGDQLFDVTANSGQSLTLSLTDNTATKKLFPFKFRLDVTFTVTETGIKLNFDVNNLDDQTLAFSIGSHPAFNVPIDGDATFDDYQLEFQPKNLDLKQFEIIKTPAPYRDGKIIPLTAADKSTIQLNHDMFEAGLVIIENDGINSVKLSSQKSDHSIELSLNDFRYVCLWTKEGANAPFLCIEPFQGLPDISGQESELLEKEANVTLDAGKQASYSYEMTLN</sequence>
<dbReference type="EMBL" id="AYYY01000005">
    <property type="protein sequence ID" value="KRM62587.1"/>
    <property type="molecule type" value="Genomic_DNA"/>
</dbReference>
<comment type="caution">
    <text evidence="1">The sequence shown here is derived from an EMBL/GenBank/DDBJ whole genome shotgun (WGS) entry which is preliminary data.</text>
</comment>
<dbReference type="OrthoDB" id="9795355at2"/>
<dbReference type="InterPro" id="IPR011013">
    <property type="entry name" value="Gal_mutarotase_sf_dom"/>
</dbReference>
<dbReference type="GO" id="GO:0016853">
    <property type="term" value="F:isomerase activity"/>
    <property type="evidence" value="ECO:0007669"/>
    <property type="project" value="InterPro"/>
</dbReference>
<dbReference type="RefSeq" id="WP_057777271.1">
    <property type="nucleotide sequence ID" value="NZ_AYYY01000005.1"/>
</dbReference>
<dbReference type="SUPFAM" id="SSF74650">
    <property type="entry name" value="Galactose mutarotase-like"/>
    <property type="match status" value="1"/>
</dbReference>
<accession>A0A0R2AE84</accession>
<keyword evidence="2" id="KW-1185">Reference proteome</keyword>
<dbReference type="Pfam" id="PF01263">
    <property type="entry name" value="Aldose_epim"/>
    <property type="match status" value="1"/>
</dbReference>
<dbReference type="Proteomes" id="UP000051733">
    <property type="component" value="Unassembled WGS sequence"/>
</dbReference>
<evidence type="ECO:0000313" key="1">
    <source>
        <dbReference type="EMBL" id="KRM62587.1"/>
    </source>
</evidence>
<dbReference type="Gene3D" id="2.70.98.10">
    <property type="match status" value="1"/>
</dbReference>
<dbReference type="PATRIC" id="fig|1423813.3.peg.2203"/>
<gene>
    <name evidence="1" type="ORF">FC26_GL002164</name>
</gene>
<protein>
    <submittedName>
        <fullName evidence="1">Galactose mutarotase-like protein</fullName>
    </submittedName>
</protein>
<dbReference type="AlphaFoldDB" id="A0A0R2AE84"/>
<name>A0A0R2AE84_9LACO</name>
<proteinExistence type="predicted"/>
<dbReference type="STRING" id="1423813.FC26_GL002164"/>
<dbReference type="GO" id="GO:0030246">
    <property type="term" value="F:carbohydrate binding"/>
    <property type="evidence" value="ECO:0007669"/>
    <property type="project" value="InterPro"/>
</dbReference>
<reference evidence="1 2" key="1">
    <citation type="journal article" date="2015" name="Genome Announc.">
        <title>Expanding the biotechnology potential of lactobacilli through comparative genomics of 213 strains and associated genera.</title>
        <authorList>
            <person name="Sun Z."/>
            <person name="Harris H.M."/>
            <person name="McCann A."/>
            <person name="Guo C."/>
            <person name="Argimon S."/>
            <person name="Zhang W."/>
            <person name="Yang X."/>
            <person name="Jeffery I.B."/>
            <person name="Cooney J.C."/>
            <person name="Kagawa T.F."/>
            <person name="Liu W."/>
            <person name="Song Y."/>
            <person name="Salvetti E."/>
            <person name="Wrobel A."/>
            <person name="Rasinkangas P."/>
            <person name="Parkhill J."/>
            <person name="Rea M.C."/>
            <person name="O'Sullivan O."/>
            <person name="Ritari J."/>
            <person name="Douillard F.P."/>
            <person name="Paul Ross R."/>
            <person name="Yang R."/>
            <person name="Briner A.E."/>
            <person name="Felis G.E."/>
            <person name="de Vos W.M."/>
            <person name="Barrangou R."/>
            <person name="Klaenhammer T.R."/>
            <person name="Caufield P.W."/>
            <person name="Cui Y."/>
            <person name="Zhang H."/>
            <person name="O'Toole P.W."/>
        </authorList>
    </citation>
    <scope>NUCLEOTIDE SEQUENCE [LARGE SCALE GENOMIC DNA]</scope>
    <source>
        <strain evidence="1 2">DSM 20634</strain>
    </source>
</reference>
<dbReference type="InterPro" id="IPR008183">
    <property type="entry name" value="Aldose_1/G6P_1-epimerase"/>
</dbReference>
<organism evidence="1 2">
    <name type="scientific">Paucilactobacillus vaccinostercus DSM 20634</name>
    <dbReference type="NCBI Taxonomy" id="1423813"/>
    <lineage>
        <taxon>Bacteria</taxon>
        <taxon>Bacillati</taxon>
        <taxon>Bacillota</taxon>
        <taxon>Bacilli</taxon>
        <taxon>Lactobacillales</taxon>
        <taxon>Lactobacillaceae</taxon>
        <taxon>Paucilactobacillus</taxon>
    </lineage>
</organism>